<dbReference type="EMBL" id="MU266745">
    <property type="protein sequence ID" value="KAH7918710.1"/>
    <property type="molecule type" value="Genomic_DNA"/>
</dbReference>
<sequence length="177" mass="19347">MTSNRTTNVDRLSALCTRPNEVRVVDCSYLQRNFSECTDHDASIIQQTSDNFSLNAEQDRAFRIVANHATMSTPSQLKMHLGGMAGTGKSQVIKALTHFFAMRNESHRMIALAPTGSAAALLGGYTYHSVLGIRDGGASTSAAIARIRARLEGVDYIFIDEVSMLSCHDLYNVCSQL</sequence>
<protein>
    <submittedName>
        <fullName evidence="1">Uncharacterized protein</fullName>
    </submittedName>
</protein>
<feature type="non-terminal residue" evidence="1">
    <location>
        <position position="177"/>
    </location>
</feature>
<proteinExistence type="predicted"/>
<evidence type="ECO:0000313" key="1">
    <source>
        <dbReference type="EMBL" id="KAH7918710.1"/>
    </source>
</evidence>
<organism evidence="1 2">
    <name type="scientific">Leucogyrophana mollusca</name>
    <dbReference type="NCBI Taxonomy" id="85980"/>
    <lineage>
        <taxon>Eukaryota</taxon>
        <taxon>Fungi</taxon>
        <taxon>Dikarya</taxon>
        <taxon>Basidiomycota</taxon>
        <taxon>Agaricomycotina</taxon>
        <taxon>Agaricomycetes</taxon>
        <taxon>Agaricomycetidae</taxon>
        <taxon>Boletales</taxon>
        <taxon>Boletales incertae sedis</taxon>
        <taxon>Leucogyrophana</taxon>
    </lineage>
</organism>
<evidence type="ECO:0000313" key="2">
    <source>
        <dbReference type="Proteomes" id="UP000790709"/>
    </source>
</evidence>
<name>A0ACB8AZM4_9AGAM</name>
<accession>A0ACB8AZM4</accession>
<comment type="caution">
    <text evidence="1">The sequence shown here is derived from an EMBL/GenBank/DDBJ whole genome shotgun (WGS) entry which is preliminary data.</text>
</comment>
<gene>
    <name evidence="1" type="ORF">BV22DRAFT_1024132</name>
</gene>
<dbReference type="Proteomes" id="UP000790709">
    <property type="component" value="Unassembled WGS sequence"/>
</dbReference>
<reference evidence="1" key="1">
    <citation type="journal article" date="2021" name="New Phytol.">
        <title>Evolutionary innovations through gain and loss of genes in the ectomycorrhizal Boletales.</title>
        <authorList>
            <person name="Wu G."/>
            <person name="Miyauchi S."/>
            <person name="Morin E."/>
            <person name="Kuo A."/>
            <person name="Drula E."/>
            <person name="Varga T."/>
            <person name="Kohler A."/>
            <person name="Feng B."/>
            <person name="Cao Y."/>
            <person name="Lipzen A."/>
            <person name="Daum C."/>
            <person name="Hundley H."/>
            <person name="Pangilinan J."/>
            <person name="Johnson J."/>
            <person name="Barry K."/>
            <person name="LaButti K."/>
            <person name="Ng V."/>
            <person name="Ahrendt S."/>
            <person name="Min B."/>
            <person name="Choi I.G."/>
            <person name="Park H."/>
            <person name="Plett J.M."/>
            <person name="Magnuson J."/>
            <person name="Spatafora J.W."/>
            <person name="Nagy L.G."/>
            <person name="Henrissat B."/>
            <person name="Grigoriev I.V."/>
            <person name="Yang Z.L."/>
            <person name="Xu J."/>
            <person name="Martin F.M."/>
        </authorList>
    </citation>
    <scope>NUCLEOTIDE SEQUENCE</scope>
    <source>
        <strain evidence="1">KUC20120723A-06</strain>
    </source>
</reference>
<keyword evidence="2" id="KW-1185">Reference proteome</keyword>